<name>A0A175YIF4_DAUCS</name>
<dbReference type="GO" id="GO:0032259">
    <property type="term" value="P:methylation"/>
    <property type="evidence" value="ECO:0007669"/>
    <property type="project" value="UniProtKB-KW"/>
</dbReference>
<keyword evidence="4" id="KW-0479">Metal-binding</keyword>
<dbReference type="InterPro" id="IPR042086">
    <property type="entry name" value="MeTrfase_capping"/>
</dbReference>
<dbReference type="SUPFAM" id="SSF53335">
    <property type="entry name" value="S-adenosyl-L-methionine-dependent methyltransferases"/>
    <property type="match status" value="1"/>
</dbReference>
<reference evidence="6" key="1">
    <citation type="journal article" date="2016" name="Nat. Genet.">
        <title>A high-quality carrot genome assembly provides new insights into carotenoid accumulation and asterid genome evolution.</title>
        <authorList>
            <person name="Iorizzo M."/>
            <person name="Ellison S."/>
            <person name="Senalik D."/>
            <person name="Zeng P."/>
            <person name="Satapoomin P."/>
            <person name="Huang J."/>
            <person name="Bowman M."/>
            <person name="Iovene M."/>
            <person name="Sanseverino W."/>
            <person name="Cavagnaro P."/>
            <person name="Yildiz M."/>
            <person name="Macko-Podgorni A."/>
            <person name="Moranska E."/>
            <person name="Grzebelus E."/>
            <person name="Grzebelus D."/>
            <person name="Ashrafi H."/>
            <person name="Zheng Z."/>
            <person name="Cheng S."/>
            <person name="Spooner D."/>
            <person name="Van Deynze A."/>
            <person name="Simon P."/>
        </authorList>
    </citation>
    <scope>NUCLEOTIDE SEQUENCE [LARGE SCALE GENOMIC DNA]</scope>
    <source>
        <tissue evidence="6">Leaf</tissue>
    </source>
</reference>
<dbReference type="Gramene" id="KZM82622">
    <property type="protein sequence ID" value="KZM82622"/>
    <property type="gene ID" value="DCAR_030191"/>
</dbReference>
<organism evidence="6">
    <name type="scientific">Daucus carota subsp. sativus</name>
    <name type="common">Carrot</name>
    <dbReference type="NCBI Taxonomy" id="79200"/>
    <lineage>
        <taxon>Eukaryota</taxon>
        <taxon>Viridiplantae</taxon>
        <taxon>Streptophyta</taxon>
        <taxon>Embryophyta</taxon>
        <taxon>Tracheophyta</taxon>
        <taxon>Spermatophyta</taxon>
        <taxon>Magnoliopsida</taxon>
        <taxon>eudicotyledons</taxon>
        <taxon>Gunneridae</taxon>
        <taxon>Pentapetalae</taxon>
        <taxon>asterids</taxon>
        <taxon>campanulids</taxon>
        <taxon>Apiales</taxon>
        <taxon>Apiaceae</taxon>
        <taxon>Apioideae</taxon>
        <taxon>Scandiceae</taxon>
        <taxon>Daucinae</taxon>
        <taxon>Daucus</taxon>
        <taxon>Daucus sect. Daucus</taxon>
    </lineage>
</organism>
<dbReference type="InterPro" id="IPR029063">
    <property type="entry name" value="SAM-dependent_MTases_sf"/>
</dbReference>
<dbReference type="Gene3D" id="3.40.50.150">
    <property type="entry name" value="Vaccinia Virus protein VP39"/>
    <property type="match status" value="1"/>
</dbReference>
<dbReference type="InterPro" id="IPR005299">
    <property type="entry name" value="MeTrfase_7"/>
</dbReference>
<dbReference type="Gene3D" id="1.10.1200.270">
    <property type="entry name" value="Methyltransferase, alpha-helical capping domain"/>
    <property type="match status" value="1"/>
</dbReference>
<dbReference type="OMA" id="IRCIRDH"/>
<evidence type="ECO:0000313" key="6">
    <source>
        <dbReference type="EMBL" id="KZM82622.1"/>
    </source>
</evidence>
<proteinExistence type="inferred from homology"/>
<evidence type="ECO:0000256" key="2">
    <source>
        <dbReference type="ARBA" id="ARBA00022603"/>
    </source>
</evidence>
<dbReference type="GO" id="GO:0008168">
    <property type="term" value="F:methyltransferase activity"/>
    <property type="evidence" value="ECO:0007669"/>
    <property type="project" value="UniProtKB-KW"/>
</dbReference>
<gene>
    <name evidence="6" type="ORF">DCAR_030191</name>
</gene>
<dbReference type="AlphaFoldDB" id="A0A175YIF4"/>
<keyword evidence="3" id="KW-0808">Transferase</keyword>
<comment type="caution">
    <text evidence="6">The sequence shown here is derived from an EMBL/GenBank/DDBJ whole genome shotgun (WGS) entry which is preliminary data.</text>
</comment>
<sequence length="390" mass="44290">MNLNYAYWMDALGDAFIDMVKEPEIRARNNNKGMEYIVAMNGGDGPNSYTRNSKLQEKSFNGTKSLLIRCIRDHLDIQKTCKVFRIADLGCSIGPNTFSCVKTIIQEVQLKFDTQFPEFTSLPEFQVFFNDTFSNDFNTLFSALPIDRLYMAAGVPGSFYGQLFPKGSMNFMHSSFSCHWISQVPKEVLIKDSRAWNKGRISYVRSSCEVKQAFAAQFMSDFKAFIGARSEELAPGGLIFISIPCKSNESELCILDSADVLGDAFIDMVKEGLVEEELFDSFNLPVYIPTPSELIKLVSSDEHLNILKVEESYVKVKLSSPEDFMFESSHLRAVMEGIIKRHFGPDILMDDLFHRYCNKLKEFSNQFKNYDKVGIVSVAVEQVIMQDELV</sequence>
<dbReference type="Pfam" id="PF03492">
    <property type="entry name" value="Methyltransf_7"/>
    <property type="match status" value="1"/>
</dbReference>
<dbReference type="PANTHER" id="PTHR31009">
    <property type="entry name" value="S-ADENOSYL-L-METHIONINE:CARBOXYL METHYLTRANSFERASE FAMILY PROTEIN"/>
    <property type="match status" value="1"/>
</dbReference>
<keyword evidence="2" id="KW-0489">Methyltransferase</keyword>
<evidence type="ECO:0000256" key="5">
    <source>
        <dbReference type="ARBA" id="ARBA00022842"/>
    </source>
</evidence>
<evidence type="ECO:0000256" key="3">
    <source>
        <dbReference type="ARBA" id="ARBA00022679"/>
    </source>
</evidence>
<comment type="similarity">
    <text evidence="1">Belongs to the methyltransferase superfamily. Type-7 methyltransferase family.</text>
</comment>
<evidence type="ECO:0000256" key="1">
    <source>
        <dbReference type="ARBA" id="ARBA00007967"/>
    </source>
</evidence>
<dbReference type="GO" id="GO:0046872">
    <property type="term" value="F:metal ion binding"/>
    <property type="evidence" value="ECO:0007669"/>
    <property type="project" value="UniProtKB-KW"/>
</dbReference>
<evidence type="ECO:0000256" key="4">
    <source>
        <dbReference type="ARBA" id="ARBA00022723"/>
    </source>
</evidence>
<dbReference type="EMBL" id="LNRQ01000009">
    <property type="protein sequence ID" value="KZM82622.1"/>
    <property type="molecule type" value="Genomic_DNA"/>
</dbReference>
<accession>A0A175YIF4</accession>
<protein>
    <submittedName>
        <fullName evidence="6">Uncharacterized protein</fullName>
    </submittedName>
</protein>
<keyword evidence="5" id="KW-0460">Magnesium</keyword>